<keyword evidence="5" id="KW-1185">Reference proteome</keyword>
<evidence type="ECO:0000256" key="1">
    <source>
        <dbReference type="ARBA" id="ARBA00031966"/>
    </source>
</evidence>
<comment type="caution">
    <text evidence="4">The sequence shown here is derived from an EMBL/GenBank/DDBJ whole genome shotgun (WGS) entry which is preliminary data.</text>
</comment>
<evidence type="ECO:0000256" key="2">
    <source>
        <dbReference type="SAM" id="MobiDB-lite"/>
    </source>
</evidence>
<accession>A0A2T9YII0</accession>
<dbReference type="InterPro" id="IPR002297">
    <property type="entry name" value="DNA-dir_DNA_pol_A_mt"/>
</dbReference>
<dbReference type="Gene3D" id="3.30.420.390">
    <property type="match status" value="1"/>
</dbReference>
<dbReference type="GO" id="GO:0003677">
    <property type="term" value="F:DNA binding"/>
    <property type="evidence" value="ECO:0007669"/>
    <property type="project" value="InterPro"/>
</dbReference>
<dbReference type="Gene3D" id="1.10.150.20">
    <property type="entry name" value="5' to 3' exonuclease, C-terminal subdomain"/>
    <property type="match status" value="1"/>
</dbReference>
<evidence type="ECO:0000313" key="4">
    <source>
        <dbReference type="EMBL" id="PVU92119.1"/>
    </source>
</evidence>
<feature type="domain" description="DNA-directed DNA polymerase family A palm" evidence="3">
    <location>
        <begin position="816"/>
        <end position="1053"/>
    </location>
</feature>
<dbReference type="FunFam" id="3.30.70.370:FF:000017">
    <property type="entry name" value="Predicted protein"/>
    <property type="match status" value="1"/>
</dbReference>
<dbReference type="PANTHER" id="PTHR10267:SF0">
    <property type="entry name" value="DNA POLYMERASE SUBUNIT GAMMA-1"/>
    <property type="match status" value="1"/>
</dbReference>
<gene>
    <name evidence="4" type="ORF">BB561_004020</name>
</gene>
<dbReference type="GO" id="GO:0008408">
    <property type="term" value="F:3'-5' exonuclease activity"/>
    <property type="evidence" value="ECO:0007669"/>
    <property type="project" value="InterPro"/>
</dbReference>
<dbReference type="GO" id="GO:0006264">
    <property type="term" value="P:mitochondrial DNA replication"/>
    <property type="evidence" value="ECO:0007669"/>
    <property type="project" value="TreeGrafter"/>
</dbReference>
<dbReference type="PRINTS" id="PR00867">
    <property type="entry name" value="DNAPOLG"/>
</dbReference>
<dbReference type="SUPFAM" id="SSF53098">
    <property type="entry name" value="Ribonuclease H-like"/>
    <property type="match status" value="1"/>
</dbReference>
<dbReference type="GO" id="GO:0003887">
    <property type="term" value="F:DNA-directed DNA polymerase activity"/>
    <property type="evidence" value="ECO:0007669"/>
    <property type="project" value="InterPro"/>
</dbReference>
<dbReference type="GO" id="GO:0005760">
    <property type="term" value="C:gamma DNA polymerase complex"/>
    <property type="evidence" value="ECO:0007669"/>
    <property type="project" value="InterPro"/>
</dbReference>
<dbReference type="InterPro" id="IPR012337">
    <property type="entry name" value="RNaseH-like_sf"/>
</dbReference>
<dbReference type="Pfam" id="PF00476">
    <property type="entry name" value="DNA_pol_A"/>
    <property type="match status" value="1"/>
</dbReference>
<dbReference type="OrthoDB" id="5588663at2759"/>
<sequence>MICANSFNYFRLKIATSKNYLSLNKAKLLVSLASKYSTYKTCNDFGVQLLPLGLHNNIFKENPDSIQPSHTLPTKPSPKKKNIQILRYAAKPIQKPSQPDPVSSDNTPDPLNSDLLDISLTHLKKNDLLFDKTSQYDSRYDQIDPDISKILGKNIEEHFKKISSFRFNTFFDLAQKITDYNHFPKKPAKSVYIKKSGWVKYSVNPITNSFDVEPVPGITDSLMFFDVETMPAFENFPFIAVAMTLDSWYVWMSPYLVGDSNNFRHLIQVSPPSFSQPNVSSNFNTPENISTLDSKNASPLASILEPNQKLIIGHNIGFDRAKIYEEYRIKESDYQYIDTMSLHIASHGLCSQQRLLFNKITKMSDDSELDNIVGDTYYDPTNKFTLVSSTNSLKAIAQFYLDIDIDKNKRDVFVSGTVSEIRQDLSSYVDYCANDVDITAKLFQTLFKNFVKQCPHPASFAGMLLMSSSFLTVVPDKWNKFIDSAEAHVESLRYNLEKKLLEIARQQSNIENPQDNPWLNKLDWNKSYITIKKKKKPVQKSKSKQYKDTINQNNNIPIEPKQDDIEETVTVYSKSYLAKISQNPELENKPNWFIELWDSQKREFKLTSRSRITPYLINLCWNGFPVHFVKNYGWTYYVPKKLLVNPKTPVLVSISKITPLKFQNKYKSSHIILSNQNDEPDESAQLELDKYNYYKIPHKDGEDYNVGNALSKEYFYAIENGLLTSPFGIEKEAIESSIMGSYWLSARDRIKSQTVVPIKNNQDDDIHSSEIKYDYDPDTNKTGVILPMVIPMGTITRRGVEATWATASNAKINRIGSELKSLIEAPAGYKFVGADVDSEELWISSLLGDAQFGMHGSTALGYMCLLGSKANGNDMHSNTAKILGVDRNYAKVFNYSRIYGAGIKHASSLLMQANPLISKNEANRSAFLLYLKTKGIQSRDSKINKKLGFKGKLGYFWYGGSESYMFNVLEQIACSVDPRTPVLNCGIAAGLQEKNAGNMFMTSRINWVVQSSGVDYLHLLLVSMDYLTRKYQIDARFMVSVHDEVRYMCADEDVLRCSLALQISNLWVRSMFSYKLGFDNLPASVAFFSTVDIDFVLRKEANLDCVTPSNTTPLEHGESLDIFEILEYTNGKLGRENCDDYNPTLINPAEIDESKLESDKVSSSYYSDLKAHKKKKISKELLIKLKAQMASSKYELESLLGEIENHKQYTYAAKQITNRNKNLIINKQS</sequence>
<name>A0A2T9YII0_9FUNG</name>
<dbReference type="Pfam" id="PF18136">
    <property type="entry name" value="DNApol_Exo"/>
    <property type="match status" value="1"/>
</dbReference>
<dbReference type="SUPFAM" id="SSF56672">
    <property type="entry name" value="DNA/RNA polymerases"/>
    <property type="match status" value="1"/>
</dbReference>
<dbReference type="STRING" id="133385.A0A2T9YII0"/>
<organism evidence="4 5">
    <name type="scientific">Smittium simulii</name>
    <dbReference type="NCBI Taxonomy" id="133385"/>
    <lineage>
        <taxon>Eukaryota</taxon>
        <taxon>Fungi</taxon>
        <taxon>Fungi incertae sedis</taxon>
        <taxon>Zoopagomycota</taxon>
        <taxon>Kickxellomycotina</taxon>
        <taxon>Harpellomycetes</taxon>
        <taxon>Harpellales</taxon>
        <taxon>Legeriomycetaceae</taxon>
        <taxon>Smittium</taxon>
    </lineage>
</organism>
<feature type="region of interest" description="Disordered" evidence="2">
    <location>
        <begin position="535"/>
        <end position="559"/>
    </location>
</feature>
<evidence type="ECO:0000259" key="3">
    <source>
        <dbReference type="SMART" id="SM00482"/>
    </source>
</evidence>
<dbReference type="InterPro" id="IPR041336">
    <property type="entry name" value="DNApol_Exo"/>
</dbReference>
<dbReference type="PANTHER" id="PTHR10267">
    <property type="entry name" value="DNA POLYMERASE SUBUNIT GAMMA-1"/>
    <property type="match status" value="1"/>
</dbReference>
<dbReference type="SMART" id="SM00482">
    <property type="entry name" value="POLAc"/>
    <property type="match status" value="1"/>
</dbReference>
<dbReference type="EMBL" id="MBFR01000173">
    <property type="protein sequence ID" value="PVU92119.1"/>
    <property type="molecule type" value="Genomic_DNA"/>
</dbReference>
<dbReference type="InterPro" id="IPR001098">
    <property type="entry name" value="DNA-dir_DNA_pol_A_palm_dom"/>
</dbReference>
<dbReference type="Gene3D" id="3.30.70.370">
    <property type="match status" value="1"/>
</dbReference>
<dbReference type="InterPro" id="IPR043502">
    <property type="entry name" value="DNA/RNA_pol_sf"/>
</dbReference>
<feature type="compositionally biased region" description="Basic residues" evidence="2">
    <location>
        <begin position="535"/>
        <end position="544"/>
    </location>
</feature>
<evidence type="ECO:0000313" key="5">
    <source>
        <dbReference type="Proteomes" id="UP000245383"/>
    </source>
</evidence>
<dbReference type="AlphaFoldDB" id="A0A2T9YII0"/>
<dbReference type="Proteomes" id="UP000245383">
    <property type="component" value="Unassembled WGS sequence"/>
</dbReference>
<protein>
    <recommendedName>
        <fullName evidence="1">Mitochondrial DNA polymerase catalytic subunit</fullName>
    </recommendedName>
</protein>
<reference evidence="4 5" key="1">
    <citation type="journal article" date="2018" name="MBio">
        <title>Comparative Genomics Reveals the Core Gene Toolbox for the Fungus-Insect Symbiosis.</title>
        <authorList>
            <person name="Wang Y."/>
            <person name="Stata M."/>
            <person name="Wang W."/>
            <person name="Stajich J.E."/>
            <person name="White M.M."/>
            <person name="Moncalvo J.M."/>
        </authorList>
    </citation>
    <scope>NUCLEOTIDE SEQUENCE [LARGE SCALE GENOMIC DNA]</scope>
    <source>
        <strain evidence="4 5">SWE-8-4</strain>
    </source>
</reference>
<proteinExistence type="predicted"/>